<sequence length="406" mass="44061">MPPHPIILGRLRVGLCLGLFCLANAEMDRSFHPKFLAAAKHAEESPNRGLRAVNVIEQSTASTNVTEEDKSADNTTVPVTVDSDGGFSLFGLEPWLTHTVIGGIAAFVTILVVFAICRCILRRKRKQKLLRVLSTTAVLKGRRMTKIPAMADAGGGAQAGGPEEKYDHKAAMMNKFINDSNKIAQTHMGKDLTGSDVINTINDTIGAYADQEDFESVSQRNLNATDVPKMTPVPGQAQPMQKIVRRSLTKGISKTPTPPSATQAAEPEPKSPEPDEGTTPNVQDINRPTTGRTNPLAFLGICNMCCKNSTYHDPGSWDDKGRGQNWSPMAEITKEQKSLAMAETFSKNWQIAADNHSAADDSSVADSDAESSEASSVREEEEEEEEEEGGKKWEVESNYAESCVDP</sequence>
<dbReference type="AlphaFoldDB" id="A0AAN9B2X8"/>
<evidence type="ECO:0000256" key="2">
    <source>
        <dbReference type="SAM" id="Phobius"/>
    </source>
</evidence>
<reference evidence="4 5" key="1">
    <citation type="submission" date="2024-02" db="EMBL/GenBank/DDBJ databases">
        <title>Chromosome-scale genome assembly of the rough periwinkle Littorina saxatilis.</title>
        <authorList>
            <person name="De Jode A."/>
            <person name="Faria R."/>
            <person name="Formenti G."/>
            <person name="Sims Y."/>
            <person name="Smith T.P."/>
            <person name="Tracey A."/>
            <person name="Wood J.M.D."/>
            <person name="Zagrodzka Z.B."/>
            <person name="Johannesson K."/>
            <person name="Butlin R.K."/>
            <person name="Leder E.H."/>
        </authorList>
    </citation>
    <scope>NUCLEOTIDE SEQUENCE [LARGE SCALE GENOMIC DNA]</scope>
    <source>
        <strain evidence="4">Snail1</strain>
        <tissue evidence="4">Muscle</tissue>
    </source>
</reference>
<keyword evidence="5" id="KW-1185">Reference proteome</keyword>
<keyword evidence="3" id="KW-0732">Signal</keyword>
<proteinExistence type="predicted"/>
<keyword evidence="2" id="KW-0472">Membrane</keyword>
<accession>A0AAN9B2X8</accession>
<evidence type="ECO:0000256" key="3">
    <source>
        <dbReference type="SAM" id="SignalP"/>
    </source>
</evidence>
<evidence type="ECO:0000256" key="1">
    <source>
        <dbReference type="SAM" id="MobiDB-lite"/>
    </source>
</evidence>
<evidence type="ECO:0000313" key="4">
    <source>
        <dbReference type="EMBL" id="KAK7097641.1"/>
    </source>
</evidence>
<keyword evidence="2" id="KW-1133">Transmembrane helix</keyword>
<dbReference type="EMBL" id="JBAMIC010000013">
    <property type="protein sequence ID" value="KAK7097641.1"/>
    <property type="molecule type" value="Genomic_DNA"/>
</dbReference>
<organism evidence="4 5">
    <name type="scientific">Littorina saxatilis</name>
    <dbReference type="NCBI Taxonomy" id="31220"/>
    <lineage>
        <taxon>Eukaryota</taxon>
        <taxon>Metazoa</taxon>
        <taxon>Spiralia</taxon>
        <taxon>Lophotrochozoa</taxon>
        <taxon>Mollusca</taxon>
        <taxon>Gastropoda</taxon>
        <taxon>Caenogastropoda</taxon>
        <taxon>Littorinimorpha</taxon>
        <taxon>Littorinoidea</taxon>
        <taxon>Littorinidae</taxon>
        <taxon>Littorina</taxon>
    </lineage>
</organism>
<keyword evidence="2" id="KW-0812">Transmembrane</keyword>
<evidence type="ECO:0000313" key="5">
    <source>
        <dbReference type="Proteomes" id="UP001374579"/>
    </source>
</evidence>
<dbReference type="Proteomes" id="UP001374579">
    <property type="component" value="Unassembled WGS sequence"/>
</dbReference>
<feature type="compositionally biased region" description="Acidic residues" evidence="1">
    <location>
        <begin position="379"/>
        <end position="388"/>
    </location>
</feature>
<feature type="region of interest" description="Disordered" evidence="1">
    <location>
        <begin position="251"/>
        <end position="293"/>
    </location>
</feature>
<protein>
    <submittedName>
        <fullName evidence="4">Uncharacterized protein</fullName>
    </submittedName>
</protein>
<feature type="compositionally biased region" description="Polar residues" evidence="1">
    <location>
        <begin position="278"/>
        <end position="293"/>
    </location>
</feature>
<feature type="signal peptide" evidence="3">
    <location>
        <begin position="1"/>
        <end position="25"/>
    </location>
</feature>
<feature type="chain" id="PRO_5042904291" evidence="3">
    <location>
        <begin position="26"/>
        <end position="406"/>
    </location>
</feature>
<name>A0AAN9B2X8_9CAEN</name>
<feature type="transmembrane region" description="Helical" evidence="2">
    <location>
        <begin position="95"/>
        <end position="121"/>
    </location>
</feature>
<gene>
    <name evidence="4" type="ORF">V1264_004588</name>
</gene>
<feature type="compositionally biased region" description="Polar residues" evidence="1">
    <location>
        <begin position="251"/>
        <end position="263"/>
    </location>
</feature>
<feature type="region of interest" description="Disordered" evidence="1">
    <location>
        <begin position="354"/>
        <end position="406"/>
    </location>
</feature>
<comment type="caution">
    <text evidence="4">The sequence shown here is derived from an EMBL/GenBank/DDBJ whole genome shotgun (WGS) entry which is preliminary data.</text>
</comment>